<name>A0ABW9ALH1_9BURK</name>
<evidence type="ECO:0000256" key="7">
    <source>
        <dbReference type="ARBA" id="ARBA00023002"/>
    </source>
</evidence>
<feature type="domain" description="NADH:flavin oxidoreductase/NADH oxidase N-terminal" evidence="10">
    <location>
        <begin position="18"/>
        <end position="348"/>
    </location>
</feature>
<evidence type="ECO:0000256" key="4">
    <source>
        <dbReference type="ARBA" id="ARBA00022630"/>
    </source>
</evidence>
<dbReference type="Pfam" id="PF00724">
    <property type="entry name" value="Oxidored_FMN"/>
    <property type="match status" value="1"/>
</dbReference>
<comment type="caution">
    <text evidence="11">The sequence shown here is derived from an EMBL/GenBank/DDBJ whole genome shotgun (WGS) entry which is preliminary data.</text>
</comment>
<evidence type="ECO:0000256" key="1">
    <source>
        <dbReference type="ARBA" id="ARBA00001917"/>
    </source>
</evidence>
<proteinExistence type="inferred from homology"/>
<comment type="cofactor">
    <cofactor evidence="2">
        <name>[4Fe-4S] cluster</name>
        <dbReference type="ChEBI" id="CHEBI:49883"/>
    </cofactor>
</comment>
<evidence type="ECO:0000256" key="5">
    <source>
        <dbReference type="ARBA" id="ARBA00022643"/>
    </source>
</evidence>
<evidence type="ECO:0000313" key="12">
    <source>
        <dbReference type="Proteomes" id="UP001629230"/>
    </source>
</evidence>
<dbReference type="CDD" id="cd04734">
    <property type="entry name" value="OYE_like_3_FMN"/>
    <property type="match status" value="1"/>
</dbReference>
<protein>
    <submittedName>
        <fullName evidence="11">FAD-dependent oxidoreductase</fullName>
    </submittedName>
</protein>
<reference evidence="11 12" key="1">
    <citation type="journal article" date="2024" name="Chem. Sci.">
        <title>Discovery of megapolipeptins by genome mining of a Burkholderiales bacteria collection.</title>
        <authorList>
            <person name="Paulo B.S."/>
            <person name="Recchia M.J.J."/>
            <person name="Lee S."/>
            <person name="Fergusson C.H."/>
            <person name="Romanowski S.B."/>
            <person name="Hernandez A."/>
            <person name="Krull N."/>
            <person name="Liu D.Y."/>
            <person name="Cavanagh H."/>
            <person name="Bos A."/>
            <person name="Gray C.A."/>
            <person name="Murphy B.T."/>
            <person name="Linington R.G."/>
            <person name="Eustaquio A.S."/>
        </authorList>
    </citation>
    <scope>NUCLEOTIDE SEQUENCE [LARGE SCALE GENOMIC DNA]</scope>
    <source>
        <strain evidence="11 12">RL17-350-BIC-A</strain>
    </source>
</reference>
<dbReference type="Gene3D" id="3.40.50.720">
    <property type="entry name" value="NAD(P)-binding Rossmann-like Domain"/>
    <property type="match status" value="1"/>
</dbReference>
<dbReference type="InterPro" id="IPR051793">
    <property type="entry name" value="NADH:flavin_oxidoreductase"/>
</dbReference>
<dbReference type="PANTHER" id="PTHR42917">
    <property type="entry name" value="2,4-DIENOYL-COA REDUCTASE"/>
    <property type="match status" value="1"/>
</dbReference>
<evidence type="ECO:0000313" key="11">
    <source>
        <dbReference type="EMBL" id="MFM0000586.1"/>
    </source>
</evidence>
<accession>A0ABW9ALH1</accession>
<evidence type="ECO:0000256" key="9">
    <source>
        <dbReference type="ARBA" id="ARBA00023014"/>
    </source>
</evidence>
<comment type="similarity">
    <text evidence="3">In the N-terminal section; belongs to the NADH:flavin oxidoreductase/NADH oxidase family.</text>
</comment>
<dbReference type="Proteomes" id="UP001629230">
    <property type="component" value="Unassembled WGS sequence"/>
</dbReference>
<keyword evidence="6" id="KW-0479">Metal-binding</keyword>
<dbReference type="InterPro" id="IPR001155">
    <property type="entry name" value="OxRdtase_FMN_N"/>
</dbReference>
<dbReference type="EMBL" id="JAQQEZ010000003">
    <property type="protein sequence ID" value="MFM0000586.1"/>
    <property type="molecule type" value="Genomic_DNA"/>
</dbReference>
<evidence type="ECO:0000256" key="6">
    <source>
        <dbReference type="ARBA" id="ARBA00022723"/>
    </source>
</evidence>
<keyword evidence="12" id="KW-1185">Reference proteome</keyword>
<keyword evidence="4" id="KW-0285">Flavoprotein</keyword>
<dbReference type="Gene3D" id="3.20.20.70">
    <property type="entry name" value="Aldolase class I"/>
    <property type="match status" value="1"/>
</dbReference>
<comment type="cofactor">
    <cofactor evidence="1">
        <name>FMN</name>
        <dbReference type="ChEBI" id="CHEBI:58210"/>
    </cofactor>
</comment>
<dbReference type="SUPFAM" id="SSF51905">
    <property type="entry name" value="FAD/NAD(P)-binding domain"/>
    <property type="match status" value="1"/>
</dbReference>
<evidence type="ECO:0000256" key="8">
    <source>
        <dbReference type="ARBA" id="ARBA00023004"/>
    </source>
</evidence>
<dbReference type="PANTHER" id="PTHR42917:SF2">
    <property type="entry name" value="2,4-DIENOYL-COA REDUCTASE [(2E)-ENOYL-COA-PRODUCING]"/>
    <property type="match status" value="1"/>
</dbReference>
<keyword evidence="8" id="KW-0408">Iron</keyword>
<keyword evidence="7" id="KW-0560">Oxidoreductase</keyword>
<dbReference type="RefSeq" id="WP_408176073.1">
    <property type="nucleotide sequence ID" value="NZ_JAQQEZ010000003.1"/>
</dbReference>
<evidence type="ECO:0000256" key="3">
    <source>
        <dbReference type="ARBA" id="ARBA00011048"/>
    </source>
</evidence>
<gene>
    <name evidence="11" type="ORF">PQR57_06130</name>
</gene>
<sequence length="689" mass="75555">MTEHNADEARPAASSDPLLQPLTLKHLVLKNRVMSTSHASRLIQNEFPQEVYQRYHEEKAKGGIGLTMFGGSSNVSIDSPNTFQQINMGVDEVVPHLRHFSERVHAHGAALMCQITHLGRRGDPYAEPWLPMLAPSPRRETLHRAIPQTMNEHDIKRIVADFGRAARRCLEGGLDGLETHAGGHLIGQFLNPAVNLRSDRYGGSAANRCRFAIEVHEAIRKEVGDAYPVGLRFALEDGCSFEESLEMARILQQSELFDFFNVVYGRMDTKMSLVVNSMPGMFMPSAPWLSKAAAFRRAVRLPVFHAAKIADLATARYAIGEGLIDLVGMTRAHIAEPHLVRLIETGREEAARPCVGGSHCRNTKATCIHNPATARETFLPHDIAPAAAPRHVLIVGAGPAGLEAARVCASRGHRVTLLEAADRAGGQVLLAASGSWRKDLIGIVDWRLAELERLGVDIRYNQYAELGDVLQERPDVVIVATGGTPDLDALPGGESCRSVVDALSDTPPRAGRVLVYDGTGRHNAYLCAERFVSAGLDVRLAVLDALPAQETGGKGDDLVWMRNLEKWQVPVRAHLELVEVRREVRQDNAGMLRAIFRHQLTDELVELEAEHVVVERGTLAVDDLFEAARVHSVNDGQIDLAAFARGKAQPVLQAANGDAQFHLYRIGDAVASRDIHTAIYDAYRLCVAM</sequence>
<keyword evidence="9" id="KW-0411">Iron-sulfur</keyword>
<dbReference type="PRINTS" id="PR00368">
    <property type="entry name" value="FADPNR"/>
</dbReference>
<dbReference type="Gene3D" id="3.50.50.60">
    <property type="entry name" value="FAD/NAD(P)-binding domain"/>
    <property type="match status" value="1"/>
</dbReference>
<dbReference type="InterPro" id="IPR036188">
    <property type="entry name" value="FAD/NAD-bd_sf"/>
</dbReference>
<dbReference type="Pfam" id="PF13450">
    <property type="entry name" value="NAD_binding_8"/>
    <property type="match status" value="1"/>
</dbReference>
<evidence type="ECO:0000256" key="2">
    <source>
        <dbReference type="ARBA" id="ARBA00001966"/>
    </source>
</evidence>
<evidence type="ECO:0000259" key="10">
    <source>
        <dbReference type="Pfam" id="PF00724"/>
    </source>
</evidence>
<keyword evidence="5" id="KW-0288">FMN</keyword>
<dbReference type="SUPFAM" id="SSF51395">
    <property type="entry name" value="FMN-linked oxidoreductases"/>
    <property type="match status" value="1"/>
</dbReference>
<dbReference type="InterPro" id="IPR013785">
    <property type="entry name" value="Aldolase_TIM"/>
</dbReference>
<organism evidence="11 12">
    <name type="scientific">Paraburkholderia dipogonis</name>
    <dbReference type="NCBI Taxonomy" id="1211383"/>
    <lineage>
        <taxon>Bacteria</taxon>
        <taxon>Pseudomonadati</taxon>
        <taxon>Pseudomonadota</taxon>
        <taxon>Betaproteobacteria</taxon>
        <taxon>Burkholderiales</taxon>
        <taxon>Burkholderiaceae</taxon>
        <taxon>Paraburkholderia</taxon>
    </lineage>
</organism>